<dbReference type="AlphaFoldDB" id="G9QMG2"/>
<dbReference type="SMART" id="SM00228">
    <property type="entry name" value="PDZ"/>
    <property type="match status" value="1"/>
</dbReference>
<comment type="similarity">
    <text evidence="1">Belongs to the peptidase S16 family.</text>
</comment>
<dbReference type="PROSITE" id="PS50106">
    <property type="entry name" value="PDZ"/>
    <property type="match status" value="1"/>
</dbReference>
<dbReference type="PATRIC" id="fig|665952.3.peg.2279"/>
<keyword evidence="2" id="KW-0472">Membrane</keyword>
<comment type="catalytic activity">
    <reaction evidence="1">
        <text>Hydrolysis of proteins in presence of ATP.</text>
        <dbReference type="EC" id="3.4.21.53"/>
    </reaction>
</comment>
<dbReference type="HOGENOM" id="CLU_042037_2_0_9"/>
<evidence type="ECO:0000259" key="3">
    <source>
        <dbReference type="PROSITE" id="PS50106"/>
    </source>
</evidence>
<evidence type="ECO:0000256" key="2">
    <source>
        <dbReference type="SAM" id="Phobius"/>
    </source>
</evidence>
<evidence type="ECO:0000313" key="6">
    <source>
        <dbReference type="Proteomes" id="UP000011747"/>
    </source>
</evidence>
<dbReference type="PANTHER" id="PTHR10046">
    <property type="entry name" value="ATP DEPENDENT LON PROTEASE FAMILY MEMBER"/>
    <property type="match status" value="1"/>
</dbReference>
<dbReference type="GeneID" id="87581423"/>
<comment type="caution">
    <text evidence="5">The sequence shown here is derived from an EMBL/GenBank/DDBJ whole genome shotgun (WGS) entry which is preliminary data.</text>
</comment>
<reference evidence="5 6" key="1">
    <citation type="submission" date="2011-09" db="EMBL/GenBank/DDBJ databases">
        <title>The Genome Sequence of Bacillus smithii 7_3_47FAA.</title>
        <authorList>
            <consortium name="The Broad Institute Genome Sequencing Platform"/>
            <person name="Earl A."/>
            <person name="Ward D."/>
            <person name="Feldgarden M."/>
            <person name="Gevers D."/>
            <person name="Daigneault M."/>
            <person name="Strauss J."/>
            <person name="Allen-Vercoe E."/>
            <person name="Young S.K."/>
            <person name="Zeng Q."/>
            <person name="Gargeya S."/>
            <person name="Fitzgerald M."/>
            <person name="Haas B."/>
            <person name="Abouelleil A."/>
            <person name="Alvarado L."/>
            <person name="Arachchi H.M."/>
            <person name="Berlin A."/>
            <person name="Brown A."/>
            <person name="Chapman S.B."/>
            <person name="Chen Z."/>
            <person name="Dunbar C."/>
            <person name="Freedman E."/>
            <person name="Gearin G."/>
            <person name="Goldberg J."/>
            <person name="Griggs A."/>
            <person name="Gujja S."/>
            <person name="Heiman D."/>
            <person name="Howarth C."/>
            <person name="Larson L."/>
            <person name="Lui A."/>
            <person name="MacDonald P.J.P."/>
            <person name="Montmayeur A."/>
            <person name="Murphy C."/>
            <person name="Neiman D."/>
            <person name="Pearson M."/>
            <person name="Priest M."/>
            <person name="Roberts A."/>
            <person name="Saif S."/>
            <person name="Shea T."/>
            <person name="Shenoy N."/>
            <person name="Sisk P."/>
            <person name="Stolte C."/>
            <person name="Sykes S."/>
            <person name="Wortman J."/>
            <person name="Nusbaum C."/>
            <person name="Birren B."/>
        </authorList>
    </citation>
    <scope>NUCLEOTIDE SEQUENCE [LARGE SCALE GENOMIC DNA]</scope>
    <source>
        <strain evidence="5 6">7_3_47FAA</strain>
    </source>
</reference>
<dbReference type="EMBL" id="ACWF01000119">
    <property type="protein sequence ID" value="EHL77068.1"/>
    <property type="molecule type" value="Genomic_DNA"/>
</dbReference>
<feature type="domain" description="Lon proteolytic" evidence="4">
    <location>
        <begin position="232"/>
        <end position="348"/>
    </location>
</feature>
<dbReference type="Proteomes" id="UP000011747">
    <property type="component" value="Unassembled WGS sequence"/>
</dbReference>
<keyword evidence="1" id="KW-0645">Protease</keyword>
<feature type="active site" evidence="1">
    <location>
        <position position="282"/>
    </location>
</feature>
<dbReference type="InterPro" id="IPR014721">
    <property type="entry name" value="Ribsml_uS5_D2-typ_fold_subgr"/>
</dbReference>
<proteinExistence type="inferred from homology"/>
<dbReference type="GO" id="GO:0004252">
    <property type="term" value="F:serine-type endopeptidase activity"/>
    <property type="evidence" value="ECO:0007669"/>
    <property type="project" value="UniProtKB-UniRule"/>
</dbReference>
<dbReference type="Pfam" id="PF05362">
    <property type="entry name" value="Lon_C"/>
    <property type="match status" value="1"/>
</dbReference>
<feature type="transmembrane region" description="Helical" evidence="2">
    <location>
        <begin position="12"/>
        <end position="32"/>
    </location>
</feature>
<feature type="active site" evidence="1">
    <location>
        <position position="237"/>
    </location>
</feature>
<dbReference type="GO" id="GO:0004176">
    <property type="term" value="F:ATP-dependent peptidase activity"/>
    <property type="evidence" value="ECO:0007669"/>
    <property type="project" value="UniProtKB-UniRule"/>
</dbReference>
<name>G9QMG2_9BACI</name>
<dbReference type="NCBIfam" id="NF041438">
    <property type="entry name" value="SepM_fam_S16"/>
    <property type="match status" value="1"/>
</dbReference>
<dbReference type="Gene3D" id="2.30.42.10">
    <property type="match status" value="1"/>
</dbReference>
<dbReference type="PROSITE" id="PS51786">
    <property type="entry name" value="LON_PROTEOLYTIC"/>
    <property type="match status" value="1"/>
</dbReference>
<dbReference type="RefSeq" id="WP_003354463.1">
    <property type="nucleotide sequence ID" value="NZ_JH414757.1"/>
</dbReference>
<accession>G9QMG2</accession>
<evidence type="ECO:0000259" key="4">
    <source>
        <dbReference type="PROSITE" id="PS51786"/>
    </source>
</evidence>
<dbReference type="InterPro" id="IPR001478">
    <property type="entry name" value="PDZ"/>
</dbReference>
<dbReference type="Pfam" id="PF13180">
    <property type="entry name" value="PDZ_2"/>
    <property type="match status" value="1"/>
</dbReference>
<feature type="domain" description="PDZ" evidence="3">
    <location>
        <begin position="132"/>
        <end position="187"/>
    </location>
</feature>
<dbReference type="InterPro" id="IPR027065">
    <property type="entry name" value="Lon_Prtase"/>
</dbReference>
<keyword evidence="2" id="KW-0812">Transmembrane</keyword>
<dbReference type="SUPFAM" id="SSF54211">
    <property type="entry name" value="Ribosomal protein S5 domain 2-like"/>
    <property type="match status" value="1"/>
</dbReference>
<dbReference type="GO" id="GO:0005524">
    <property type="term" value="F:ATP binding"/>
    <property type="evidence" value="ECO:0007669"/>
    <property type="project" value="InterPro"/>
</dbReference>
<keyword evidence="2" id="KW-1133">Transmembrane helix</keyword>
<evidence type="ECO:0000313" key="5">
    <source>
        <dbReference type="EMBL" id="EHL77068.1"/>
    </source>
</evidence>
<organism evidence="5 6">
    <name type="scientific">Bacillus smithii 7_3_47FAA</name>
    <dbReference type="NCBI Taxonomy" id="665952"/>
    <lineage>
        <taxon>Bacteria</taxon>
        <taxon>Bacillati</taxon>
        <taxon>Bacillota</taxon>
        <taxon>Bacilli</taxon>
        <taxon>Bacillales</taxon>
        <taxon>Bacillaceae</taxon>
        <taxon>Bacillus</taxon>
    </lineage>
</organism>
<keyword evidence="1" id="KW-0720">Serine protease</keyword>
<evidence type="ECO:0000256" key="1">
    <source>
        <dbReference type="PROSITE-ProRule" id="PRU01122"/>
    </source>
</evidence>
<dbReference type="GO" id="GO:0030163">
    <property type="term" value="P:protein catabolic process"/>
    <property type="evidence" value="ECO:0007669"/>
    <property type="project" value="InterPro"/>
</dbReference>
<keyword evidence="1" id="KW-0378">Hydrolase</keyword>
<dbReference type="InterPro" id="IPR008269">
    <property type="entry name" value="Lon_proteolytic"/>
</dbReference>
<sequence>MRVKRTKKSYFFLFITGLCLAAVLFFPLPFYITEPGIAHELDSVIKVEGGTKEKGELMLTTVKIVKATLPTYLLASIRKYEDIIPEKELFGDEETDEEYNVRQLYDMNSSKNNAIMAAFHKIKRPYRTDFKGVYVLDVFPDMPAEKVLKPGDRIIAVDGRNLVSSSQFMKYVQSKPPGTQLKVTFVRKEKQITKPISTMKFPMQKHKTGIGIGLMDDIKVTTHPKVTINTKNIGGPSAGLMFSLEIYNQLVKQDITKGYKIAGTGTISPDGTVGRIGGIAYKVVAADKAGADIFFAPNDPIPKEWKKKHPEIQTNYQEAVKAAKDTKTNMKIVPVKTLDDALDYLQKLKPKE</sequence>
<dbReference type="GO" id="GO:0006508">
    <property type="term" value="P:proteolysis"/>
    <property type="evidence" value="ECO:0007669"/>
    <property type="project" value="UniProtKB-KW"/>
</dbReference>
<dbReference type="EC" id="3.4.21.53" evidence="1"/>
<dbReference type="SUPFAM" id="SSF50156">
    <property type="entry name" value="PDZ domain-like"/>
    <property type="match status" value="1"/>
</dbReference>
<gene>
    <name evidence="5" type="ORF">HMPREF1015_00727</name>
</gene>
<keyword evidence="6" id="KW-1185">Reference proteome</keyword>
<dbReference type="InterPro" id="IPR036034">
    <property type="entry name" value="PDZ_sf"/>
</dbReference>
<dbReference type="Gene3D" id="3.30.230.10">
    <property type="match status" value="1"/>
</dbReference>
<dbReference type="InterPro" id="IPR020568">
    <property type="entry name" value="Ribosomal_Su5_D2-typ_SF"/>
</dbReference>
<protein>
    <recommendedName>
        <fullName evidence="1">endopeptidase La</fullName>
        <ecNumber evidence="1">3.4.21.53</ecNumber>
    </recommendedName>
</protein>